<dbReference type="RefSeq" id="WP_380098429.1">
    <property type="nucleotide sequence ID" value="NZ_JBHRYD010000018.1"/>
</dbReference>
<organism evidence="2 3">
    <name type="scientific">Devosia honganensis</name>
    <dbReference type="NCBI Taxonomy" id="1610527"/>
    <lineage>
        <taxon>Bacteria</taxon>
        <taxon>Pseudomonadati</taxon>
        <taxon>Pseudomonadota</taxon>
        <taxon>Alphaproteobacteria</taxon>
        <taxon>Hyphomicrobiales</taxon>
        <taxon>Devosiaceae</taxon>
        <taxon>Devosia</taxon>
    </lineage>
</organism>
<name>A0ABV7X646_9HYPH</name>
<comment type="caution">
    <text evidence="2">The sequence shown here is derived from an EMBL/GenBank/DDBJ whole genome shotgun (WGS) entry which is preliminary data.</text>
</comment>
<accession>A0ABV7X646</accession>
<reference evidence="3" key="1">
    <citation type="journal article" date="2019" name="Int. J. Syst. Evol. Microbiol.">
        <title>The Global Catalogue of Microorganisms (GCM) 10K type strain sequencing project: providing services to taxonomists for standard genome sequencing and annotation.</title>
        <authorList>
            <consortium name="The Broad Institute Genomics Platform"/>
            <consortium name="The Broad Institute Genome Sequencing Center for Infectious Disease"/>
            <person name="Wu L."/>
            <person name="Ma J."/>
        </authorList>
    </citation>
    <scope>NUCLEOTIDE SEQUENCE [LARGE SCALE GENOMIC DNA]</scope>
    <source>
        <strain evidence="3">KCTC 42281</strain>
    </source>
</reference>
<evidence type="ECO:0000256" key="1">
    <source>
        <dbReference type="SAM" id="SignalP"/>
    </source>
</evidence>
<keyword evidence="1" id="KW-0732">Signal</keyword>
<gene>
    <name evidence="2" type="ORF">ACFOOL_16280</name>
</gene>
<evidence type="ECO:0000313" key="3">
    <source>
        <dbReference type="Proteomes" id="UP001595613"/>
    </source>
</evidence>
<feature type="chain" id="PRO_5045730725" evidence="1">
    <location>
        <begin position="19"/>
        <end position="158"/>
    </location>
</feature>
<keyword evidence="3" id="KW-1185">Reference proteome</keyword>
<evidence type="ECO:0000313" key="2">
    <source>
        <dbReference type="EMBL" id="MFC3706306.1"/>
    </source>
</evidence>
<proteinExistence type="predicted"/>
<sequence length="158" mass="16466">MRLLILAIACIGTFPAAASELTGSVVPPYPDGFSSDLGSCIPAGEDICAYSIAALNGPDGAVVKILAQKSIGDAGSDTIWEIVDELDAPPQPPGQFWAFEECHLDGIIDASVIGLAAATDMGGWLETDSTVWAARFDVASNRLMELDPERAECLLPGS</sequence>
<feature type="signal peptide" evidence="1">
    <location>
        <begin position="1"/>
        <end position="18"/>
    </location>
</feature>
<dbReference type="Proteomes" id="UP001595613">
    <property type="component" value="Unassembled WGS sequence"/>
</dbReference>
<dbReference type="EMBL" id="JBHRYD010000018">
    <property type="protein sequence ID" value="MFC3706306.1"/>
    <property type="molecule type" value="Genomic_DNA"/>
</dbReference>
<protein>
    <submittedName>
        <fullName evidence="2">Uncharacterized protein</fullName>
    </submittedName>
</protein>